<dbReference type="Gene3D" id="1.20.58.1000">
    <property type="entry name" value="Metal-sensitive repressor, helix protomer"/>
    <property type="match status" value="1"/>
</dbReference>
<dbReference type="InterPro" id="IPR003735">
    <property type="entry name" value="Metal_Tscrpt_repr"/>
</dbReference>
<keyword evidence="2" id="KW-1185">Reference proteome</keyword>
<dbReference type="KEGG" id="dra:DR_A0156"/>
<dbReference type="GO" id="GO:0032993">
    <property type="term" value="C:protein-DNA complex"/>
    <property type="evidence" value="ECO:0000318"/>
    <property type="project" value="GO_Central"/>
</dbReference>
<dbReference type="EnsemblBacteria" id="AAF12208">
    <property type="protein sequence ID" value="AAF12208"/>
    <property type="gene ID" value="DR_A0156"/>
</dbReference>
<dbReference type="GO" id="GO:0046872">
    <property type="term" value="F:metal ion binding"/>
    <property type="evidence" value="ECO:0007669"/>
    <property type="project" value="InterPro"/>
</dbReference>
<dbReference type="InParanoid" id="Q9RYZ7"/>
<dbReference type="PIR" id="G75611">
    <property type="entry name" value="G75611"/>
</dbReference>
<dbReference type="PANTHER" id="PTHR33677">
    <property type="entry name" value="TRANSCRIPTIONAL REPRESSOR FRMR-RELATED"/>
    <property type="match status" value="1"/>
</dbReference>
<evidence type="ECO:0000313" key="2">
    <source>
        <dbReference type="Proteomes" id="UP000002524"/>
    </source>
</evidence>
<dbReference type="GO" id="GO:0000976">
    <property type="term" value="F:transcription cis-regulatory region binding"/>
    <property type="evidence" value="ECO:0000318"/>
    <property type="project" value="GO_Central"/>
</dbReference>
<dbReference type="eggNOG" id="COG1937">
    <property type="taxonomic scope" value="Bacteria"/>
</dbReference>
<dbReference type="FunCoup" id="Q9RYZ7">
    <property type="interactions" value="166"/>
</dbReference>
<gene>
    <name evidence="1" type="ordered locus">DR_A0156</name>
</gene>
<dbReference type="OrthoDB" id="9811244at2"/>
<dbReference type="PATRIC" id="fig|243230.17.peg.3043"/>
<sequence length="108" mass="11966">MALSRFSVRWRLPMTTNAAPTAAPPLGPEEEKLLKRLRRIEGQVRGIQKMVEEGRDCHDILTQFAAVRSALDTAGEGLLEQYALGCRARPGEAVTPSDVVRAVKLLRR</sequence>
<evidence type="ECO:0000313" key="1">
    <source>
        <dbReference type="EMBL" id="AAF12208.1"/>
    </source>
</evidence>
<accession>Q9RYZ7</accession>
<proteinExistence type="predicted"/>
<reference evidence="1 2" key="1">
    <citation type="journal article" date="1999" name="Science">
        <title>Genome sequence of the radioresistant bacterium Deinococcus radiodurans R1.</title>
        <authorList>
            <person name="White O."/>
            <person name="Eisen J.A."/>
            <person name="Heidelberg J.F."/>
            <person name="Hickey E.K."/>
            <person name="Peterson J.D."/>
            <person name="Dodson R.J."/>
            <person name="Haft D.H."/>
            <person name="Gwinn M.L."/>
            <person name="Nelson W.C."/>
            <person name="Richardson D.L."/>
            <person name="Moffat K.S."/>
            <person name="Qin H."/>
            <person name="Jiang L."/>
            <person name="Pamphile W."/>
            <person name="Crosby M."/>
            <person name="Shen M."/>
            <person name="Vamathevan J.J."/>
            <person name="Lam P."/>
            <person name="McDonald L."/>
            <person name="Utterback T."/>
            <person name="Zalewski C."/>
            <person name="Makarova K.S."/>
            <person name="Aravind L."/>
            <person name="Daly M.J."/>
            <person name="Minton K.W."/>
            <person name="Fleischmann R.D."/>
            <person name="Ketchum K.A."/>
            <person name="Nelson K.E."/>
            <person name="Salzberg S."/>
            <person name="Smith H.O."/>
            <person name="Venter J.C."/>
            <person name="Fraser C.M."/>
        </authorList>
    </citation>
    <scope>NUCLEOTIDE SEQUENCE [LARGE SCALE GENOMIC DNA]</scope>
    <source>
        <strain evidence="2">ATCC 13939 / DSM 20539 / JCM 16871 / LMG 4051 / NBRC 15346 / NCIMB 9279 / R1 / VKM B-1422</strain>
    </source>
</reference>
<dbReference type="GO" id="GO:0001217">
    <property type="term" value="F:DNA-binding transcription repressor activity"/>
    <property type="evidence" value="ECO:0000318"/>
    <property type="project" value="GO_Central"/>
</dbReference>
<organism evidence="1 2">
    <name type="scientific">Deinococcus radiodurans (strain ATCC 13939 / DSM 20539 / JCM 16871 / CCUG 27074 / LMG 4051 / NBRC 15346 / NCIMB 9279 / VKM B-1422 / R1)</name>
    <dbReference type="NCBI Taxonomy" id="243230"/>
    <lineage>
        <taxon>Bacteria</taxon>
        <taxon>Thermotogati</taxon>
        <taxon>Deinococcota</taxon>
        <taxon>Deinococci</taxon>
        <taxon>Deinococcales</taxon>
        <taxon>Deinococcaceae</taxon>
        <taxon>Deinococcus</taxon>
    </lineage>
</organism>
<evidence type="ECO:0008006" key="3">
    <source>
        <dbReference type="Google" id="ProtNLM"/>
    </source>
</evidence>
<dbReference type="PANTHER" id="PTHR33677:SF5">
    <property type="entry name" value="TRANSCRIPTIONAL REPRESSOR FRMR"/>
    <property type="match status" value="1"/>
</dbReference>
<dbReference type="InterPro" id="IPR038390">
    <property type="entry name" value="Metal_Tscrpt_repr_sf"/>
</dbReference>
<dbReference type="PaxDb" id="243230-DR_A0156"/>
<dbReference type="Pfam" id="PF02583">
    <property type="entry name" value="Trns_repr_metal"/>
    <property type="match status" value="1"/>
</dbReference>
<dbReference type="GO" id="GO:0045892">
    <property type="term" value="P:negative regulation of DNA-templated transcription"/>
    <property type="evidence" value="ECO:0000318"/>
    <property type="project" value="GO_Central"/>
</dbReference>
<dbReference type="EMBL" id="AE001825">
    <property type="protein sequence ID" value="AAF12208.1"/>
    <property type="molecule type" value="Genomic_DNA"/>
</dbReference>
<protein>
    <recommendedName>
        <fullName evidence="3">Transcriptional regulator</fullName>
    </recommendedName>
</protein>
<dbReference type="HOGENOM" id="CLU_130332_1_1_0"/>
<name>Q9RYZ7_DEIRA</name>
<dbReference type="Proteomes" id="UP000002524">
    <property type="component" value="Chromosome 2"/>
</dbReference>
<dbReference type="DNASU" id="1798085"/>
<dbReference type="AlphaFoldDB" id="Q9RYZ7"/>
<dbReference type="STRING" id="243230.DR_A0156"/>
<dbReference type="CDD" id="cd10148">
    <property type="entry name" value="CsoR-like_DUF156"/>
    <property type="match status" value="1"/>
</dbReference>